<evidence type="ECO:0000313" key="2">
    <source>
        <dbReference type="EMBL" id="HCL01212.1"/>
    </source>
</evidence>
<evidence type="ECO:0000313" key="3">
    <source>
        <dbReference type="Proteomes" id="UP000262969"/>
    </source>
</evidence>
<organism evidence="2 3">
    <name type="scientific">Lachnoclostridium phytofermentans</name>
    <dbReference type="NCBI Taxonomy" id="66219"/>
    <lineage>
        <taxon>Bacteria</taxon>
        <taxon>Bacillati</taxon>
        <taxon>Bacillota</taxon>
        <taxon>Clostridia</taxon>
        <taxon>Lachnospirales</taxon>
        <taxon>Lachnospiraceae</taxon>
    </lineage>
</organism>
<gene>
    <name evidence="2" type="ORF">DHW61_02165</name>
</gene>
<dbReference type="Proteomes" id="UP000262969">
    <property type="component" value="Unassembled WGS sequence"/>
</dbReference>
<evidence type="ECO:0000256" key="1">
    <source>
        <dbReference type="SAM" id="Phobius"/>
    </source>
</evidence>
<name>A0A3D2X282_9FIRM</name>
<sequence length="137" mass="16265">MKYIKINDSLYKIIFLISFLFVINLFFNYESVFAARDDEGYGEEQLPQGCKEVSKFDGGFYSVENPFTNEYGDNVNARIYYYKASIIEEKYLDDNLKDSNNIYTVYLYFLTNNKFDEEIAKEVAKRKKDVVINEFYN</sequence>
<keyword evidence="1" id="KW-1133">Transmembrane helix</keyword>
<dbReference type="EMBL" id="DPVV01000079">
    <property type="protein sequence ID" value="HCL01212.1"/>
    <property type="molecule type" value="Genomic_DNA"/>
</dbReference>
<keyword evidence="1" id="KW-0812">Transmembrane</keyword>
<protein>
    <submittedName>
        <fullName evidence="2">Uncharacterized protein</fullName>
    </submittedName>
</protein>
<dbReference type="AlphaFoldDB" id="A0A3D2X282"/>
<feature type="transmembrane region" description="Helical" evidence="1">
    <location>
        <begin position="9"/>
        <end position="27"/>
    </location>
</feature>
<comment type="caution">
    <text evidence="2">The sequence shown here is derived from an EMBL/GenBank/DDBJ whole genome shotgun (WGS) entry which is preliminary data.</text>
</comment>
<accession>A0A3D2X282</accession>
<keyword evidence="1" id="KW-0472">Membrane</keyword>
<reference evidence="2 3" key="1">
    <citation type="journal article" date="2018" name="Nat. Biotechnol.">
        <title>A standardized bacterial taxonomy based on genome phylogeny substantially revises the tree of life.</title>
        <authorList>
            <person name="Parks D.H."/>
            <person name="Chuvochina M."/>
            <person name="Waite D.W."/>
            <person name="Rinke C."/>
            <person name="Skarshewski A."/>
            <person name="Chaumeil P.A."/>
            <person name="Hugenholtz P."/>
        </authorList>
    </citation>
    <scope>NUCLEOTIDE SEQUENCE [LARGE SCALE GENOMIC DNA]</scope>
    <source>
        <strain evidence="2">UBA11728</strain>
    </source>
</reference>
<proteinExistence type="predicted"/>